<dbReference type="Proteomes" id="UP000663823">
    <property type="component" value="Unassembled WGS sequence"/>
</dbReference>
<dbReference type="SUPFAM" id="SSF53474">
    <property type="entry name" value="alpha/beta-Hydrolases"/>
    <property type="match status" value="1"/>
</dbReference>
<dbReference type="EMBL" id="CAJOAX010005868">
    <property type="protein sequence ID" value="CAF3962670.1"/>
    <property type="molecule type" value="Genomic_DNA"/>
</dbReference>
<dbReference type="AlphaFoldDB" id="A0A819LCT6"/>
<accession>A0A819LCT6</accession>
<dbReference type="Pfam" id="PF00561">
    <property type="entry name" value="Abhydrolase_1"/>
    <property type="match status" value="1"/>
</dbReference>
<gene>
    <name evidence="3" type="ORF">OTI717_LOCUS26990</name>
</gene>
<dbReference type="PANTHER" id="PTHR12994">
    <property type="entry name" value="SECERNIN"/>
    <property type="match status" value="1"/>
</dbReference>
<dbReference type="Gene3D" id="3.40.50.1820">
    <property type="entry name" value="alpha/beta hydrolase"/>
    <property type="match status" value="1"/>
</dbReference>
<dbReference type="InterPro" id="IPR029058">
    <property type="entry name" value="AB_hydrolase_fold"/>
</dbReference>
<evidence type="ECO:0000259" key="2">
    <source>
        <dbReference type="Pfam" id="PF00561"/>
    </source>
</evidence>
<dbReference type="InterPro" id="IPR005322">
    <property type="entry name" value="Peptidase_C69"/>
</dbReference>
<comment type="similarity">
    <text evidence="1">Belongs to the peptidase C69 family. Secernin subfamily.</text>
</comment>
<dbReference type="PRINTS" id="PR00111">
    <property type="entry name" value="ABHYDROLASE"/>
</dbReference>
<evidence type="ECO:0000256" key="1">
    <source>
        <dbReference type="ARBA" id="ARBA00005705"/>
    </source>
</evidence>
<comment type="caution">
    <text evidence="3">The sequence shown here is derived from an EMBL/GenBank/DDBJ whole genome shotgun (WGS) entry which is preliminary data.</text>
</comment>
<evidence type="ECO:0000313" key="3">
    <source>
        <dbReference type="EMBL" id="CAF3962670.1"/>
    </source>
</evidence>
<organism evidence="3 4">
    <name type="scientific">Rotaria sordida</name>
    <dbReference type="NCBI Taxonomy" id="392033"/>
    <lineage>
        <taxon>Eukaryota</taxon>
        <taxon>Metazoa</taxon>
        <taxon>Spiralia</taxon>
        <taxon>Gnathifera</taxon>
        <taxon>Rotifera</taxon>
        <taxon>Eurotatoria</taxon>
        <taxon>Bdelloidea</taxon>
        <taxon>Philodinida</taxon>
        <taxon>Philodinidae</taxon>
        <taxon>Rotaria</taxon>
    </lineage>
</organism>
<dbReference type="Pfam" id="PF03577">
    <property type="entry name" value="Peptidase_C69"/>
    <property type="match status" value="1"/>
</dbReference>
<sequence length="759" mass="86121">MVAMDDVTDDGSIIFGKNSDRQTNEPLSIRYIPSAIYPSNSKIRTTYIEIDQVEKTHSCILFSPTNIYGAEMGFNSHGLVIGNEALFTKIPCYSEGLTGMDLVRLVLERCSSSREGKETIIDLLNKYGQGGNCGFTSPFYYHSSFLIVDSNECWIIETVGKEYAAKRITKGIHTISNRISFGKVNTFDEYSKNLIEQAISNGWCNSIEDFHFEKCYSGNVNKIRQSRSFDLISKQSKKHPGKSCQFNVMDMFNVLRDHQQSKDCPGNGLTNVDICMHGAFGPIRFNQTTGSLVSVIPKSKNQLPIHYATCTSLPCLSIFKPIWLDSSSIPPTFISSRDNFLSNASITYSSNNIWWKSEIVNRNIMKYYQKLIQQIQIERNLLENQFIYKSNKLSSRYISEEQRNHFTIFAFDQVDQLINKWFSRAYSLSFEMKSELFFFQELTWEGWRKSAKIPKQLLNYAKDVRYSPYNLISIDSHGHGETTGRGEDFTFWDTASDSLQLLTKLGLNQFYVLGTTQGGCIALRMALLEPQRVKGLILLGTTVYSATEQTKANARKSRDKWCEAKIPSDEAIVARTASFGGPTRVDEKVYEKLKEMWIKRYAGPEGYDPALNCLLNRDAIDDKLGQINVPALVLHGADDRVFPAQDAKEWSSKLPKLWKFEIIERGVHHLSLTEPGDEVAAQLIPQFITETLKSSAGSLLAPKFYRDRLAECFKSSIWRIAPNRNNKHPVPSSTLLTEICILTTTDNGKHENSSKIHLK</sequence>
<evidence type="ECO:0000313" key="4">
    <source>
        <dbReference type="Proteomes" id="UP000663823"/>
    </source>
</evidence>
<dbReference type="PANTHER" id="PTHR12994:SF17">
    <property type="entry name" value="LD30995P"/>
    <property type="match status" value="1"/>
</dbReference>
<dbReference type="GO" id="GO:0006508">
    <property type="term" value="P:proteolysis"/>
    <property type="evidence" value="ECO:0007669"/>
    <property type="project" value="InterPro"/>
</dbReference>
<dbReference type="Gene3D" id="3.60.60.10">
    <property type="entry name" value="Penicillin V Acylase, Chain A"/>
    <property type="match status" value="1"/>
</dbReference>
<protein>
    <recommendedName>
        <fullName evidence="2">AB hydrolase-1 domain-containing protein</fullName>
    </recommendedName>
</protein>
<dbReference type="GO" id="GO:0070004">
    <property type="term" value="F:cysteine-type exopeptidase activity"/>
    <property type="evidence" value="ECO:0007669"/>
    <property type="project" value="InterPro"/>
</dbReference>
<proteinExistence type="inferred from homology"/>
<reference evidence="3" key="1">
    <citation type="submission" date="2021-02" db="EMBL/GenBank/DDBJ databases">
        <authorList>
            <person name="Nowell W R."/>
        </authorList>
    </citation>
    <scope>NUCLEOTIDE SEQUENCE</scope>
</reference>
<name>A0A819LCT6_9BILA</name>
<dbReference type="InterPro" id="IPR000073">
    <property type="entry name" value="AB_hydrolase_1"/>
</dbReference>
<dbReference type="GO" id="GO:0016805">
    <property type="term" value="F:dipeptidase activity"/>
    <property type="evidence" value="ECO:0007669"/>
    <property type="project" value="InterPro"/>
</dbReference>
<feature type="domain" description="AB hydrolase-1" evidence="2">
    <location>
        <begin position="469"/>
        <end position="671"/>
    </location>
</feature>